<keyword evidence="1" id="KW-0812">Transmembrane</keyword>
<name>A0A3Q7EQK0_SOLLC</name>
<dbReference type="PaxDb" id="4081-Solyc01g104150.2.1"/>
<protein>
    <submittedName>
        <fullName evidence="2">Uncharacterized protein</fullName>
    </submittedName>
</protein>
<organism evidence="2">
    <name type="scientific">Solanum lycopersicum</name>
    <name type="common">Tomato</name>
    <name type="synonym">Lycopersicon esculentum</name>
    <dbReference type="NCBI Taxonomy" id="4081"/>
    <lineage>
        <taxon>Eukaryota</taxon>
        <taxon>Viridiplantae</taxon>
        <taxon>Streptophyta</taxon>
        <taxon>Embryophyta</taxon>
        <taxon>Tracheophyta</taxon>
        <taxon>Spermatophyta</taxon>
        <taxon>Magnoliopsida</taxon>
        <taxon>eudicotyledons</taxon>
        <taxon>Gunneridae</taxon>
        <taxon>Pentapetalae</taxon>
        <taxon>asterids</taxon>
        <taxon>lamiids</taxon>
        <taxon>Solanales</taxon>
        <taxon>Solanaceae</taxon>
        <taxon>Solanoideae</taxon>
        <taxon>Solaneae</taxon>
        <taxon>Solanum</taxon>
        <taxon>Solanum subgen. Lycopersicon</taxon>
    </lineage>
</organism>
<reference evidence="2" key="2">
    <citation type="submission" date="2019-01" db="UniProtKB">
        <authorList>
            <consortium name="EnsemblPlants"/>
        </authorList>
    </citation>
    <scope>IDENTIFICATION</scope>
    <source>
        <strain evidence="2">cv. Heinz 1706</strain>
    </source>
</reference>
<reference evidence="2" key="1">
    <citation type="journal article" date="2012" name="Nature">
        <title>The tomato genome sequence provides insights into fleshy fruit evolution.</title>
        <authorList>
            <consortium name="Tomato Genome Consortium"/>
        </authorList>
    </citation>
    <scope>NUCLEOTIDE SEQUENCE [LARGE SCALE GENOMIC DNA]</scope>
    <source>
        <strain evidence="2">cv. Heinz 1706</strain>
    </source>
</reference>
<dbReference type="AlphaFoldDB" id="A0A3Q7EQK0"/>
<keyword evidence="3" id="KW-1185">Reference proteome</keyword>
<feature type="transmembrane region" description="Helical" evidence="1">
    <location>
        <begin position="24"/>
        <end position="40"/>
    </location>
</feature>
<dbReference type="InParanoid" id="A0A3Q7EQK0"/>
<dbReference type="Proteomes" id="UP000004994">
    <property type="component" value="Chromosome 1"/>
</dbReference>
<dbReference type="EnsemblPlants" id="Solyc01g104150.3.1">
    <property type="protein sequence ID" value="Solyc01g104150.3.1.1"/>
    <property type="gene ID" value="Solyc01g104150.3"/>
</dbReference>
<proteinExistence type="predicted"/>
<keyword evidence="1" id="KW-1133">Transmembrane helix</keyword>
<evidence type="ECO:0000313" key="2">
    <source>
        <dbReference type="EnsemblPlants" id="Solyc01g104150.3.1.1"/>
    </source>
</evidence>
<dbReference type="Gramene" id="Solyc01g104150.3.1">
    <property type="protein sequence ID" value="Solyc01g104150.3.1.1"/>
    <property type="gene ID" value="Solyc01g104150.3"/>
</dbReference>
<sequence length="82" mass="9560">RVFEYLIITSLFFFLSQSLSKKKIGLGFIVLGMMIIYVCGEFEGDVVWLDTITLLYVFSYSLSRLMSITNKLNTYIQDVKRE</sequence>
<keyword evidence="1" id="KW-0472">Membrane</keyword>
<evidence type="ECO:0000256" key="1">
    <source>
        <dbReference type="SAM" id="Phobius"/>
    </source>
</evidence>
<accession>A0A3Q7EQK0</accession>
<evidence type="ECO:0000313" key="3">
    <source>
        <dbReference type="Proteomes" id="UP000004994"/>
    </source>
</evidence>
<feature type="transmembrane region" description="Helical" evidence="1">
    <location>
        <begin position="46"/>
        <end position="63"/>
    </location>
</feature>